<gene>
    <name evidence="1" type="ORF">ACAOBT_LOCUS25754</name>
</gene>
<name>A0A9P0LW97_ACAOB</name>
<reference evidence="1" key="1">
    <citation type="submission" date="2022-03" db="EMBL/GenBank/DDBJ databases">
        <authorList>
            <person name="Sayadi A."/>
        </authorList>
    </citation>
    <scope>NUCLEOTIDE SEQUENCE</scope>
</reference>
<keyword evidence="2" id="KW-1185">Reference proteome</keyword>
<accession>A0A9P0LW97</accession>
<dbReference type="EMBL" id="CAKOFQ010007420">
    <property type="protein sequence ID" value="CAH2000720.1"/>
    <property type="molecule type" value="Genomic_DNA"/>
</dbReference>
<comment type="caution">
    <text evidence="1">The sequence shown here is derived from an EMBL/GenBank/DDBJ whole genome shotgun (WGS) entry which is preliminary data.</text>
</comment>
<evidence type="ECO:0000313" key="2">
    <source>
        <dbReference type="Proteomes" id="UP001152888"/>
    </source>
</evidence>
<proteinExistence type="predicted"/>
<evidence type="ECO:0000313" key="1">
    <source>
        <dbReference type="EMBL" id="CAH2000720.1"/>
    </source>
</evidence>
<protein>
    <submittedName>
        <fullName evidence="1">Uncharacterized protein</fullName>
    </submittedName>
</protein>
<dbReference type="AlphaFoldDB" id="A0A9P0LW97"/>
<organism evidence="1 2">
    <name type="scientific">Acanthoscelides obtectus</name>
    <name type="common">Bean weevil</name>
    <name type="synonym">Bruchus obtectus</name>
    <dbReference type="NCBI Taxonomy" id="200917"/>
    <lineage>
        <taxon>Eukaryota</taxon>
        <taxon>Metazoa</taxon>
        <taxon>Ecdysozoa</taxon>
        <taxon>Arthropoda</taxon>
        <taxon>Hexapoda</taxon>
        <taxon>Insecta</taxon>
        <taxon>Pterygota</taxon>
        <taxon>Neoptera</taxon>
        <taxon>Endopterygota</taxon>
        <taxon>Coleoptera</taxon>
        <taxon>Polyphaga</taxon>
        <taxon>Cucujiformia</taxon>
        <taxon>Chrysomeloidea</taxon>
        <taxon>Chrysomelidae</taxon>
        <taxon>Bruchinae</taxon>
        <taxon>Bruchini</taxon>
        <taxon>Acanthoscelides</taxon>
    </lineage>
</organism>
<sequence length="142" mass="16678">MKDYAKVLKMGEDYSVFDWKSQVHKVLKTPGYWHFRFQPSKRLILSKNKNGCVLVRGEPFYKSDICEPKSICKKGKKITQIQLLTVCVGRSLKPDKIKSISALLAQHYWVDWVTDGRLHFFKNAFELENVSQAELEILKKRW</sequence>
<dbReference type="Proteomes" id="UP001152888">
    <property type="component" value="Unassembled WGS sequence"/>
</dbReference>
<dbReference type="OrthoDB" id="6779177at2759"/>